<proteinExistence type="predicted"/>
<evidence type="ECO:0000313" key="1">
    <source>
        <dbReference type="EMBL" id="CAG6739442.1"/>
    </source>
</evidence>
<dbReference type="AlphaFoldDB" id="A0A8D8Z2B9"/>
<accession>A0A8D8Z2B9</accession>
<organism evidence="1">
    <name type="scientific">Cacopsylla melanoneura</name>
    <dbReference type="NCBI Taxonomy" id="428564"/>
    <lineage>
        <taxon>Eukaryota</taxon>
        <taxon>Metazoa</taxon>
        <taxon>Ecdysozoa</taxon>
        <taxon>Arthropoda</taxon>
        <taxon>Hexapoda</taxon>
        <taxon>Insecta</taxon>
        <taxon>Pterygota</taxon>
        <taxon>Neoptera</taxon>
        <taxon>Paraneoptera</taxon>
        <taxon>Hemiptera</taxon>
        <taxon>Sternorrhyncha</taxon>
        <taxon>Psylloidea</taxon>
        <taxon>Psyllidae</taxon>
        <taxon>Psyllinae</taxon>
        <taxon>Cacopsylla</taxon>
    </lineage>
</organism>
<reference evidence="1" key="1">
    <citation type="submission" date="2021-05" db="EMBL/GenBank/DDBJ databases">
        <authorList>
            <person name="Alioto T."/>
            <person name="Alioto T."/>
            <person name="Gomez Garrido J."/>
        </authorList>
    </citation>
    <scope>NUCLEOTIDE SEQUENCE</scope>
</reference>
<dbReference type="EMBL" id="HBUF01413289">
    <property type="protein sequence ID" value="CAG6739442.1"/>
    <property type="molecule type" value="Transcribed_RNA"/>
</dbReference>
<protein>
    <submittedName>
        <fullName evidence="1">Uncharacterized protein</fullName>
    </submittedName>
</protein>
<name>A0A8D8Z2B9_9HEMI</name>
<sequence>MFLLRQCLKHHTDQFSHLHQYTQPIVLQLHNHPHIKHHPPFPHHSNLQNRHHRPMEHFRFTRMGNHIIILWCHKHHPMAILDTLKEQNLPTLLLLIFTIIKHLVLQFSINLYQDQTVGHLINHLAMIVRQPVLP</sequence>